<keyword evidence="1" id="KW-0812">Transmembrane</keyword>
<feature type="transmembrane region" description="Helical" evidence="1">
    <location>
        <begin position="38"/>
        <end position="57"/>
    </location>
</feature>
<dbReference type="RefSeq" id="WP_183396786.1">
    <property type="nucleotide sequence ID" value="NZ_JACIDS010000001.1"/>
</dbReference>
<keyword evidence="1" id="KW-0472">Membrane</keyword>
<comment type="caution">
    <text evidence="2">The sequence shown here is derived from an EMBL/GenBank/DDBJ whole genome shotgun (WGS) entry which is preliminary data.</text>
</comment>
<proteinExistence type="predicted"/>
<gene>
    <name evidence="2" type="ORF">GGR25_000108</name>
</gene>
<accession>A0A840AFF3</accession>
<keyword evidence="3" id="KW-1185">Reference proteome</keyword>
<dbReference type="AlphaFoldDB" id="A0A840AFF3"/>
<evidence type="ECO:0000313" key="3">
    <source>
        <dbReference type="Proteomes" id="UP000553963"/>
    </source>
</evidence>
<reference evidence="2 3" key="1">
    <citation type="submission" date="2020-08" db="EMBL/GenBank/DDBJ databases">
        <title>Genomic Encyclopedia of Type Strains, Phase IV (KMG-IV): sequencing the most valuable type-strain genomes for metagenomic binning, comparative biology and taxonomic classification.</title>
        <authorList>
            <person name="Goeker M."/>
        </authorList>
    </citation>
    <scope>NUCLEOTIDE SEQUENCE [LARGE SCALE GENOMIC DNA]</scope>
    <source>
        <strain evidence="2 3">DSM 25966</strain>
    </source>
</reference>
<sequence>MGKEIIPAVEAAASKIATLGVIGALVLTAAGMMLHSPVLGALALIVVLIAVVFRRPLARLFVRRP</sequence>
<organism evidence="2 3">
    <name type="scientific">Kaistia hirudinis</name>
    <dbReference type="NCBI Taxonomy" id="1293440"/>
    <lineage>
        <taxon>Bacteria</taxon>
        <taxon>Pseudomonadati</taxon>
        <taxon>Pseudomonadota</taxon>
        <taxon>Alphaproteobacteria</taxon>
        <taxon>Hyphomicrobiales</taxon>
        <taxon>Kaistiaceae</taxon>
        <taxon>Kaistia</taxon>
    </lineage>
</organism>
<evidence type="ECO:0000313" key="2">
    <source>
        <dbReference type="EMBL" id="MBB3929089.1"/>
    </source>
</evidence>
<dbReference type="Proteomes" id="UP000553963">
    <property type="component" value="Unassembled WGS sequence"/>
</dbReference>
<feature type="transmembrane region" description="Helical" evidence="1">
    <location>
        <begin position="12"/>
        <end position="32"/>
    </location>
</feature>
<name>A0A840AFF3_9HYPH</name>
<protein>
    <submittedName>
        <fullName evidence="2">Uncharacterized protein</fullName>
    </submittedName>
</protein>
<keyword evidence="1" id="KW-1133">Transmembrane helix</keyword>
<evidence type="ECO:0000256" key="1">
    <source>
        <dbReference type="SAM" id="Phobius"/>
    </source>
</evidence>
<dbReference type="EMBL" id="JACIDS010000001">
    <property type="protein sequence ID" value="MBB3929089.1"/>
    <property type="molecule type" value="Genomic_DNA"/>
</dbReference>